<dbReference type="Gene3D" id="3.40.1080.10">
    <property type="entry name" value="Glutaconate Coenzyme A-transferase"/>
    <property type="match status" value="1"/>
</dbReference>
<dbReference type="InterPro" id="IPR026888">
    <property type="entry name" value="AcetylCoA_hyd_C"/>
</dbReference>
<dbReference type="GO" id="GO:0008775">
    <property type="term" value="F:acetate CoA-transferase activity"/>
    <property type="evidence" value="ECO:0007669"/>
    <property type="project" value="InterPro"/>
</dbReference>
<evidence type="ECO:0000313" key="6">
    <source>
        <dbReference type="Proteomes" id="UP000739538"/>
    </source>
</evidence>
<gene>
    <name evidence="5" type="ORF">KDA27_16180</name>
</gene>
<feature type="domain" description="Acetyl-CoA hydrolase/transferase N-terminal" evidence="3">
    <location>
        <begin position="6"/>
        <end position="182"/>
    </location>
</feature>
<dbReference type="GO" id="GO:0006083">
    <property type="term" value="P:acetate metabolic process"/>
    <property type="evidence" value="ECO:0007669"/>
    <property type="project" value="InterPro"/>
</dbReference>
<evidence type="ECO:0000313" key="5">
    <source>
        <dbReference type="EMBL" id="MCA9757343.1"/>
    </source>
</evidence>
<comment type="caution">
    <text evidence="5">The sequence shown here is derived from an EMBL/GenBank/DDBJ whole genome shotgun (WGS) entry which is preliminary data.</text>
</comment>
<dbReference type="InterPro" id="IPR037171">
    <property type="entry name" value="NagB/RpiA_transferase-like"/>
</dbReference>
<keyword evidence="2" id="KW-0808">Transferase</keyword>
<dbReference type="InterPro" id="IPR046433">
    <property type="entry name" value="ActCoA_hydro"/>
</dbReference>
<proteinExistence type="inferred from homology"/>
<dbReference type="Pfam" id="PF02550">
    <property type="entry name" value="AcetylCoA_hydro"/>
    <property type="match status" value="1"/>
</dbReference>
<dbReference type="InterPro" id="IPR038460">
    <property type="entry name" value="AcetylCoA_hyd_C_sf"/>
</dbReference>
<dbReference type="Gene3D" id="3.30.750.70">
    <property type="entry name" value="4-hydroxybutyrate coenzyme like domains"/>
    <property type="match status" value="1"/>
</dbReference>
<sequence>MSWLDDYKTKLTTADEAVRMIESGHKVYYGGNAAIPRVLVEALARRKDELTDVQLSHVLLLGEDPLSAEGMDGHFRHNSLFVGPADRKAVNDGRADYMPIFLHQIPRIFSEGIIPLDVAMVMVSPPDDHGFMSLGVEVLASKTACKHAKKVIVQVNERMPRVLGDSFIHVNRVAAIVEHDSQLPTLIAPPPSDVELAIGRQIVKLIKPGSTIQMGIGGIPDAVYASIDGDLDLGIHTEMLSDGAMRAIERGVVTGNMKTIHPGKVVVTFCLGSDQLYDFIHNNPLIEAHPVEHVNDPFVVSQNDNMIGVNSAIEIDLTGQVCSDSIGSYIYSGFGGQVDFIRGAARAKGGKPIIAIPSTAQGGKTSRIAPFLKEGAGVVTSRADVHYVVTEYGIANLFGKNLRERAEALIGIAHPDFRGELERAAKDRRLFV</sequence>
<protein>
    <submittedName>
        <fullName evidence="5">4-hydroxybutyrate CoA-transferase</fullName>
    </submittedName>
</protein>
<evidence type="ECO:0000256" key="1">
    <source>
        <dbReference type="ARBA" id="ARBA00009632"/>
    </source>
</evidence>
<evidence type="ECO:0000259" key="3">
    <source>
        <dbReference type="Pfam" id="PF02550"/>
    </source>
</evidence>
<accession>A0A956SGF2</accession>
<dbReference type="PANTHER" id="PTHR21432:SF20">
    <property type="entry name" value="ACETYL-COA HYDROLASE"/>
    <property type="match status" value="1"/>
</dbReference>
<dbReference type="Pfam" id="PF13336">
    <property type="entry name" value="AcetylCoA_hyd_C"/>
    <property type="match status" value="1"/>
</dbReference>
<reference evidence="5" key="2">
    <citation type="journal article" date="2021" name="Microbiome">
        <title>Successional dynamics and alternative stable states in a saline activated sludge microbial community over 9 years.</title>
        <authorList>
            <person name="Wang Y."/>
            <person name="Ye J."/>
            <person name="Ju F."/>
            <person name="Liu L."/>
            <person name="Boyd J.A."/>
            <person name="Deng Y."/>
            <person name="Parks D.H."/>
            <person name="Jiang X."/>
            <person name="Yin X."/>
            <person name="Woodcroft B.J."/>
            <person name="Tyson G.W."/>
            <person name="Hugenholtz P."/>
            <person name="Polz M.F."/>
            <person name="Zhang T."/>
        </authorList>
    </citation>
    <scope>NUCLEOTIDE SEQUENCE</scope>
    <source>
        <strain evidence="5">HKST-UBA02</strain>
    </source>
</reference>
<reference evidence="5" key="1">
    <citation type="submission" date="2020-04" db="EMBL/GenBank/DDBJ databases">
        <authorList>
            <person name="Zhang T."/>
        </authorList>
    </citation>
    <scope>NUCLEOTIDE SEQUENCE</scope>
    <source>
        <strain evidence="5">HKST-UBA02</strain>
    </source>
</reference>
<evidence type="ECO:0000256" key="2">
    <source>
        <dbReference type="ARBA" id="ARBA00022679"/>
    </source>
</evidence>
<dbReference type="EMBL" id="JAGQHS010000094">
    <property type="protein sequence ID" value="MCA9757343.1"/>
    <property type="molecule type" value="Genomic_DNA"/>
</dbReference>
<name>A0A956SGF2_UNCEI</name>
<dbReference type="Proteomes" id="UP000739538">
    <property type="component" value="Unassembled WGS sequence"/>
</dbReference>
<dbReference type="SUPFAM" id="SSF100950">
    <property type="entry name" value="NagB/RpiA/CoA transferase-like"/>
    <property type="match status" value="2"/>
</dbReference>
<evidence type="ECO:0000259" key="4">
    <source>
        <dbReference type="Pfam" id="PF13336"/>
    </source>
</evidence>
<dbReference type="PANTHER" id="PTHR21432">
    <property type="entry name" value="ACETYL-COA HYDROLASE-RELATED"/>
    <property type="match status" value="1"/>
</dbReference>
<feature type="domain" description="Acetyl-CoA hydrolase/transferase C-terminal" evidence="4">
    <location>
        <begin position="272"/>
        <end position="425"/>
    </location>
</feature>
<organism evidence="5 6">
    <name type="scientific">Eiseniibacteriota bacterium</name>
    <dbReference type="NCBI Taxonomy" id="2212470"/>
    <lineage>
        <taxon>Bacteria</taxon>
        <taxon>Candidatus Eiseniibacteriota</taxon>
    </lineage>
</organism>
<dbReference type="Gene3D" id="3.40.1080.20">
    <property type="entry name" value="Acetyl-CoA hydrolase/transferase C-terminal domain"/>
    <property type="match status" value="1"/>
</dbReference>
<dbReference type="InterPro" id="IPR003702">
    <property type="entry name" value="ActCoA_hydro_N"/>
</dbReference>
<comment type="similarity">
    <text evidence="1">Belongs to the acetyl-CoA hydrolase/transferase family.</text>
</comment>
<dbReference type="AlphaFoldDB" id="A0A956SGF2"/>